<dbReference type="GeneTree" id="ENSGT00860000135825"/>
<evidence type="ECO:0000256" key="1">
    <source>
        <dbReference type="SAM" id="MobiDB-lite"/>
    </source>
</evidence>
<accession>A0A8C8TMB1</accession>
<evidence type="ECO:0000313" key="3">
    <source>
        <dbReference type="Proteomes" id="UP000694547"/>
    </source>
</evidence>
<evidence type="ECO:0000313" key="2">
    <source>
        <dbReference type="Ensembl" id="ENSPEMP00000013570.2"/>
    </source>
</evidence>
<reference evidence="2" key="3">
    <citation type="submission" date="2025-09" db="UniProtKB">
        <authorList>
            <consortium name="Ensembl"/>
        </authorList>
    </citation>
    <scope>IDENTIFICATION</scope>
</reference>
<keyword evidence="3" id="KW-1185">Reference proteome</keyword>
<reference evidence="2 3" key="1">
    <citation type="submission" date="2018-10" db="EMBL/GenBank/DDBJ databases">
        <title>Improved assembly of the deer mouse Peromyscus maniculatus genome.</title>
        <authorList>
            <person name="Lassance J.-M."/>
            <person name="Hoekstra H.E."/>
        </authorList>
    </citation>
    <scope>NUCLEOTIDE SEQUENCE [LARGE SCALE GENOMIC DNA]</scope>
</reference>
<feature type="region of interest" description="Disordered" evidence="1">
    <location>
        <begin position="1"/>
        <end position="30"/>
    </location>
</feature>
<feature type="compositionally biased region" description="Basic residues" evidence="1">
    <location>
        <begin position="1"/>
        <end position="12"/>
    </location>
</feature>
<proteinExistence type="predicted"/>
<reference evidence="2" key="2">
    <citation type="submission" date="2025-08" db="UniProtKB">
        <authorList>
            <consortium name="Ensembl"/>
        </authorList>
    </citation>
    <scope>IDENTIFICATION</scope>
</reference>
<organism evidence="2 3">
    <name type="scientific">Peromyscus maniculatus bairdii</name>
    <name type="common">Prairie deer mouse</name>
    <dbReference type="NCBI Taxonomy" id="230844"/>
    <lineage>
        <taxon>Eukaryota</taxon>
        <taxon>Metazoa</taxon>
        <taxon>Chordata</taxon>
        <taxon>Craniata</taxon>
        <taxon>Vertebrata</taxon>
        <taxon>Euteleostomi</taxon>
        <taxon>Mammalia</taxon>
        <taxon>Eutheria</taxon>
        <taxon>Euarchontoglires</taxon>
        <taxon>Glires</taxon>
        <taxon>Rodentia</taxon>
        <taxon>Myomorpha</taxon>
        <taxon>Muroidea</taxon>
        <taxon>Cricetidae</taxon>
        <taxon>Neotominae</taxon>
        <taxon>Peromyscus</taxon>
    </lineage>
</organism>
<dbReference type="Ensembl" id="ENSPEMT00000017813.2">
    <property type="protein sequence ID" value="ENSPEMP00000013570.2"/>
    <property type="gene ID" value="ENSPEMG00000013604.2"/>
</dbReference>
<feature type="region of interest" description="Disordered" evidence="1">
    <location>
        <begin position="110"/>
        <end position="129"/>
    </location>
</feature>
<feature type="region of interest" description="Disordered" evidence="1">
    <location>
        <begin position="47"/>
        <end position="80"/>
    </location>
</feature>
<name>A0A8C8TMB1_PERMB</name>
<sequence>MPSGARRMRRPVPPRSSPERRQARYSGVKVAQSGRAVGEFLHGTGGIAARQARRRQRAEATQSGPVPKRRVPQECGSCSSGQVRCVEGGQRIPTLDRSLAAASRKHYGKQRQLHWSRPAPGAQVKIWQH</sequence>
<dbReference type="Proteomes" id="UP000694547">
    <property type="component" value="Chromosome 17"/>
</dbReference>
<protein>
    <submittedName>
        <fullName evidence="2">cDNA sequence BC030500</fullName>
    </submittedName>
</protein>
<dbReference type="AlphaFoldDB" id="A0A8C8TMB1"/>